<sequence length="174" mass="19845">MHLWPSQKIRNYCSYAYVSKFEWNLKQLRQSKTATLVCASDDSCVIREALISSSSSPLPSSLGQGKDAVDPFSKIIKLVLLSCCCCCYFFCGGIANCHFNFSLWFLPENVSEYREEEDDQFILPLTSDCQESSMTMIIRKGSSVSSNYRAQRRLPRRGTKVKCRSYNSAILKRE</sequence>
<dbReference type="AlphaFoldDB" id="A0ABD0UB02"/>
<keyword evidence="2" id="KW-1185">Reference proteome</keyword>
<evidence type="ECO:0000313" key="1">
    <source>
        <dbReference type="EMBL" id="KAL0907363.1"/>
    </source>
</evidence>
<evidence type="ECO:0000313" key="2">
    <source>
        <dbReference type="Proteomes" id="UP001552299"/>
    </source>
</evidence>
<accession>A0ABD0UB02</accession>
<dbReference type="Proteomes" id="UP001552299">
    <property type="component" value="Unassembled WGS sequence"/>
</dbReference>
<reference evidence="1 2" key="1">
    <citation type="journal article" date="2024" name="Plant Biotechnol. J.">
        <title>Dendrobium thyrsiflorum genome and its molecular insights into genes involved in important horticultural traits.</title>
        <authorList>
            <person name="Chen B."/>
            <person name="Wang J.Y."/>
            <person name="Zheng P.J."/>
            <person name="Li K.L."/>
            <person name="Liang Y.M."/>
            <person name="Chen X.F."/>
            <person name="Zhang C."/>
            <person name="Zhao X."/>
            <person name="He X."/>
            <person name="Zhang G.Q."/>
            <person name="Liu Z.J."/>
            <person name="Xu Q."/>
        </authorList>
    </citation>
    <scope>NUCLEOTIDE SEQUENCE [LARGE SCALE GENOMIC DNA]</scope>
    <source>
        <strain evidence="1">GZMU011</strain>
    </source>
</reference>
<protein>
    <submittedName>
        <fullName evidence="1">Uncharacterized protein</fullName>
    </submittedName>
</protein>
<name>A0ABD0UB02_DENTH</name>
<dbReference type="EMBL" id="JANQDX010000017">
    <property type="protein sequence ID" value="KAL0907363.1"/>
    <property type="molecule type" value="Genomic_DNA"/>
</dbReference>
<proteinExistence type="predicted"/>
<gene>
    <name evidence="1" type="ORF">M5K25_021769</name>
</gene>
<organism evidence="1 2">
    <name type="scientific">Dendrobium thyrsiflorum</name>
    <name type="common">Pinecone-like raceme dendrobium</name>
    <name type="synonym">Orchid</name>
    <dbReference type="NCBI Taxonomy" id="117978"/>
    <lineage>
        <taxon>Eukaryota</taxon>
        <taxon>Viridiplantae</taxon>
        <taxon>Streptophyta</taxon>
        <taxon>Embryophyta</taxon>
        <taxon>Tracheophyta</taxon>
        <taxon>Spermatophyta</taxon>
        <taxon>Magnoliopsida</taxon>
        <taxon>Liliopsida</taxon>
        <taxon>Asparagales</taxon>
        <taxon>Orchidaceae</taxon>
        <taxon>Epidendroideae</taxon>
        <taxon>Malaxideae</taxon>
        <taxon>Dendrobiinae</taxon>
        <taxon>Dendrobium</taxon>
    </lineage>
</organism>
<comment type="caution">
    <text evidence="1">The sequence shown here is derived from an EMBL/GenBank/DDBJ whole genome shotgun (WGS) entry which is preliminary data.</text>
</comment>